<evidence type="ECO:0000259" key="3">
    <source>
        <dbReference type="PROSITE" id="PS51186"/>
    </source>
</evidence>
<name>A0A7S9QCC1_9RHOB</name>
<reference evidence="4 5" key="1">
    <citation type="submission" date="2020-11" db="EMBL/GenBank/DDBJ databases">
        <title>Description of Pontivivens ytuae sp. nov. isolated from deep sea sediment of Mariana Trench.</title>
        <authorList>
            <person name="Wang Z."/>
            <person name="Sun Q.-L."/>
            <person name="Xu X.-D."/>
            <person name="Tang Y.-Z."/>
            <person name="Zhang J."/>
        </authorList>
    </citation>
    <scope>NUCLEOTIDE SEQUENCE [LARGE SCALE GENOMIC DNA]</scope>
    <source>
        <strain evidence="4 5">MT2928</strain>
    </source>
</reference>
<dbReference type="RefSeq" id="WP_196103257.1">
    <property type="nucleotide sequence ID" value="NZ_CP064942.1"/>
</dbReference>
<dbReference type="Proteomes" id="UP000594800">
    <property type="component" value="Chromosome"/>
</dbReference>
<dbReference type="AlphaFoldDB" id="A0A7S9QCC1"/>
<protein>
    <submittedName>
        <fullName evidence="4">GNAT family N-acetyltransferase</fullName>
    </submittedName>
</protein>
<keyword evidence="2" id="KW-0012">Acyltransferase</keyword>
<dbReference type="GO" id="GO:0016747">
    <property type="term" value="F:acyltransferase activity, transferring groups other than amino-acyl groups"/>
    <property type="evidence" value="ECO:0007669"/>
    <property type="project" value="InterPro"/>
</dbReference>
<dbReference type="KEGG" id="poz:I0K15_20125"/>
<keyword evidence="5" id="KW-1185">Reference proteome</keyword>
<organism evidence="4 5">
    <name type="scientific">Pontivivens ytuae</name>
    <dbReference type="NCBI Taxonomy" id="2789856"/>
    <lineage>
        <taxon>Bacteria</taxon>
        <taxon>Pseudomonadati</taxon>
        <taxon>Pseudomonadota</taxon>
        <taxon>Alphaproteobacteria</taxon>
        <taxon>Rhodobacterales</taxon>
        <taxon>Paracoccaceae</taxon>
        <taxon>Pontivivens</taxon>
    </lineage>
</organism>
<accession>A0A7S9QCC1</accession>
<feature type="domain" description="N-acetyltransferase" evidence="3">
    <location>
        <begin position="3"/>
        <end position="158"/>
    </location>
</feature>
<dbReference type="EMBL" id="CP064942">
    <property type="protein sequence ID" value="QPH54048.1"/>
    <property type="molecule type" value="Genomic_DNA"/>
</dbReference>
<dbReference type="SUPFAM" id="SSF55729">
    <property type="entry name" value="Acyl-CoA N-acyltransferases (Nat)"/>
    <property type="match status" value="1"/>
</dbReference>
<dbReference type="InterPro" id="IPR050832">
    <property type="entry name" value="Bact_Acetyltransf"/>
</dbReference>
<dbReference type="CDD" id="cd04301">
    <property type="entry name" value="NAT_SF"/>
    <property type="match status" value="1"/>
</dbReference>
<dbReference type="Gene3D" id="3.40.630.30">
    <property type="match status" value="1"/>
</dbReference>
<sequence length="158" mass="17306">MSLAIRVATAADAPALATLNRDVQALHAAAHPQWFSPLDEPAVMEAWFAEALEKPDQAALIAEREGRAIGYLLHELITREPGPIHAAYRYAMIHHVAVAEQARRQGVALALIDALRARLREAQVTELRVVHFTFNDASARLMQRAGLEPIHVTVSGPV</sequence>
<dbReference type="InterPro" id="IPR016181">
    <property type="entry name" value="Acyl_CoA_acyltransferase"/>
</dbReference>
<gene>
    <name evidence="4" type="ORF">I0K15_20125</name>
</gene>
<keyword evidence="1 4" id="KW-0808">Transferase</keyword>
<dbReference type="PANTHER" id="PTHR43877">
    <property type="entry name" value="AMINOALKYLPHOSPHONATE N-ACETYLTRANSFERASE-RELATED-RELATED"/>
    <property type="match status" value="1"/>
</dbReference>
<dbReference type="PROSITE" id="PS51186">
    <property type="entry name" value="GNAT"/>
    <property type="match status" value="1"/>
</dbReference>
<proteinExistence type="predicted"/>
<dbReference type="InterPro" id="IPR000182">
    <property type="entry name" value="GNAT_dom"/>
</dbReference>
<evidence type="ECO:0000256" key="1">
    <source>
        <dbReference type="ARBA" id="ARBA00022679"/>
    </source>
</evidence>
<evidence type="ECO:0000256" key="2">
    <source>
        <dbReference type="ARBA" id="ARBA00023315"/>
    </source>
</evidence>
<evidence type="ECO:0000313" key="5">
    <source>
        <dbReference type="Proteomes" id="UP000594800"/>
    </source>
</evidence>
<evidence type="ECO:0000313" key="4">
    <source>
        <dbReference type="EMBL" id="QPH54048.1"/>
    </source>
</evidence>
<dbReference type="Pfam" id="PF00583">
    <property type="entry name" value="Acetyltransf_1"/>
    <property type="match status" value="1"/>
</dbReference>